<dbReference type="AlphaFoldDB" id="A0A084G0B5"/>
<comment type="caution">
    <text evidence="2">The sequence shown here is derived from an EMBL/GenBank/DDBJ whole genome shotgun (WGS) entry which is preliminary data.</text>
</comment>
<dbReference type="VEuPathDB" id="FungiDB:SAPIO_CDS8057"/>
<name>A0A084G0B5_PSEDA</name>
<keyword evidence="1" id="KW-0472">Membrane</keyword>
<dbReference type="RefSeq" id="XP_016640576.1">
    <property type="nucleotide sequence ID" value="XM_016789777.1"/>
</dbReference>
<protein>
    <submittedName>
        <fullName evidence="2">Uncharacterized protein</fullName>
    </submittedName>
</protein>
<keyword evidence="3" id="KW-1185">Reference proteome</keyword>
<feature type="transmembrane region" description="Helical" evidence="1">
    <location>
        <begin position="12"/>
        <end position="35"/>
    </location>
</feature>
<evidence type="ECO:0000313" key="3">
    <source>
        <dbReference type="Proteomes" id="UP000028545"/>
    </source>
</evidence>
<dbReference type="HOGENOM" id="CLU_2795386_0_0_1"/>
<keyword evidence="1" id="KW-0812">Transmembrane</keyword>
<dbReference type="Proteomes" id="UP000028545">
    <property type="component" value="Unassembled WGS sequence"/>
</dbReference>
<sequence>MLRSQSAGFLAYIHLGSRAISLLFELGILGFLIYISTAKNYTAGLYYAAHWLIVAADCPNFVQPLSSS</sequence>
<dbReference type="EMBL" id="JOWA01000118">
    <property type="protein sequence ID" value="KEZ40777.1"/>
    <property type="molecule type" value="Genomic_DNA"/>
</dbReference>
<reference evidence="2 3" key="1">
    <citation type="journal article" date="2014" name="Genome Announc.">
        <title>Draft genome sequence of the pathogenic fungus Scedosporium apiospermum.</title>
        <authorList>
            <person name="Vandeputte P."/>
            <person name="Ghamrawi S."/>
            <person name="Rechenmann M."/>
            <person name="Iltis A."/>
            <person name="Giraud S."/>
            <person name="Fleury M."/>
            <person name="Thornton C."/>
            <person name="Delhaes L."/>
            <person name="Meyer W."/>
            <person name="Papon N."/>
            <person name="Bouchara J.P."/>
        </authorList>
    </citation>
    <scope>NUCLEOTIDE SEQUENCE [LARGE SCALE GENOMIC DNA]</scope>
    <source>
        <strain evidence="2 3">IHEM 14462</strain>
    </source>
</reference>
<organism evidence="2 3">
    <name type="scientific">Pseudallescheria apiosperma</name>
    <name type="common">Scedosporium apiospermum</name>
    <dbReference type="NCBI Taxonomy" id="563466"/>
    <lineage>
        <taxon>Eukaryota</taxon>
        <taxon>Fungi</taxon>
        <taxon>Dikarya</taxon>
        <taxon>Ascomycota</taxon>
        <taxon>Pezizomycotina</taxon>
        <taxon>Sordariomycetes</taxon>
        <taxon>Hypocreomycetidae</taxon>
        <taxon>Microascales</taxon>
        <taxon>Microascaceae</taxon>
        <taxon>Scedosporium</taxon>
    </lineage>
</organism>
<dbReference type="GeneID" id="27727129"/>
<proteinExistence type="predicted"/>
<evidence type="ECO:0000256" key="1">
    <source>
        <dbReference type="SAM" id="Phobius"/>
    </source>
</evidence>
<gene>
    <name evidence="2" type="ORF">SAPIO_CDS8057</name>
</gene>
<dbReference type="KEGG" id="sapo:SAPIO_CDS8057"/>
<accession>A0A084G0B5</accession>
<evidence type="ECO:0000313" key="2">
    <source>
        <dbReference type="EMBL" id="KEZ40777.1"/>
    </source>
</evidence>
<keyword evidence="1" id="KW-1133">Transmembrane helix</keyword>